<dbReference type="RefSeq" id="WP_303544976.1">
    <property type="nucleotide sequence ID" value="NZ_JAUOTP010000008.1"/>
</dbReference>
<feature type="transmembrane region" description="Helical" evidence="2">
    <location>
        <begin position="84"/>
        <end position="108"/>
    </location>
</feature>
<keyword evidence="4" id="KW-1185">Reference proteome</keyword>
<organism evidence="3 4">
    <name type="scientific">Sphingomonas natans</name>
    <dbReference type="NCBI Taxonomy" id="3063330"/>
    <lineage>
        <taxon>Bacteria</taxon>
        <taxon>Pseudomonadati</taxon>
        <taxon>Pseudomonadota</taxon>
        <taxon>Alphaproteobacteria</taxon>
        <taxon>Sphingomonadales</taxon>
        <taxon>Sphingomonadaceae</taxon>
        <taxon>Sphingomonas</taxon>
    </lineage>
</organism>
<evidence type="ECO:0000256" key="2">
    <source>
        <dbReference type="SAM" id="Phobius"/>
    </source>
</evidence>
<reference evidence="3" key="1">
    <citation type="submission" date="2023-07" db="EMBL/GenBank/DDBJ databases">
        <authorList>
            <person name="Kim M."/>
        </authorList>
    </citation>
    <scope>NUCLEOTIDE SEQUENCE</scope>
    <source>
        <strain evidence="3">BIUV-7</strain>
    </source>
</reference>
<feature type="compositionally biased region" description="Basic residues" evidence="1">
    <location>
        <begin position="67"/>
        <end position="77"/>
    </location>
</feature>
<keyword evidence="2" id="KW-1133">Transmembrane helix</keyword>
<dbReference type="EMBL" id="JAUOTP010000008">
    <property type="protein sequence ID" value="MDO6416057.1"/>
    <property type="molecule type" value="Genomic_DNA"/>
</dbReference>
<comment type="caution">
    <text evidence="3">The sequence shown here is derived from an EMBL/GenBank/DDBJ whole genome shotgun (WGS) entry which is preliminary data.</text>
</comment>
<feature type="region of interest" description="Disordered" evidence="1">
    <location>
        <begin position="57"/>
        <end position="77"/>
    </location>
</feature>
<keyword evidence="2" id="KW-0812">Transmembrane</keyword>
<keyword evidence="2" id="KW-0472">Membrane</keyword>
<evidence type="ECO:0000313" key="3">
    <source>
        <dbReference type="EMBL" id="MDO6416057.1"/>
    </source>
</evidence>
<dbReference type="Proteomes" id="UP001169764">
    <property type="component" value="Unassembled WGS sequence"/>
</dbReference>
<accession>A0ABT8YCJ7</accession>
<sequence>MTVADKAAQLAATGRYFDARDIFSKLSRDGYSDPAGAIDRSTRQNLDRACAAAIRKSAPSEADRARARARRRARRERKRRLRTALVIASLTVVVGTFLAIAIMAWALVGDINVKAAIMRTVTIAHRAL</sequence>
<proteinExistence type="predicted"/>
<evidence type="ECO:0000256" key="1">
    <source>
        <dbReference type="SAM" id="MobiDB-lite"/>
    </source>
</evidence>
<protein>
    <submittedName>
        <fullName evidence="3">Uncharacterized protein</fullName>
    </submittedName>
</protein>
<name>A0ABT8YCJ7_9SPHN</name>
<gene>
    <name evidence="3" type="ORF">Q4F19_16835</name>
</gene>
<evidence type="ECO:0000313" key="4">
    <source>
        <dbReference type="Proteomes" id="UP001169764"/>
    </source>
</evidence>